<organism evidence="6 7">
    <name type="scientific">Flexistipes sinusarabici</name>
    <dbReference type="NCBI Taxonomy" id="2352"/>
    <lineage>
        <taxon>Bacteria</taxon>
        <taxon>Pseudomonadati</taxon>
        <taxon>Deferribacterota</taxon>
        <taxon>Deferribacteres</taxon>
        <taxon>Deferribacterales</taxon>
        <taxon>Flexistipitaceae</taxon>
        <taxon>Flexistipes</taxon>
    </lineage>
</organism>
<accession>A0A3D5QAS5</accession>
<dbReference type="PROSITE" id="PS50893">
    <property type="entry name" value="ABC_TRANSPORTER_2"/>
    <property type="match status" value="1"/>
</dbReference>
<dbReference type="EMBL" id="DPPF01000038">
    <property type="protein sequence ID" value="HCW92389.1"/>
    <property type="molecule type" value="Genomic_DNA"/>
</dbReference>
<dbReference type="GO" id="GO:0016887">
    <property type="term" value="F:ATP hydrolysis activity"/>
    <property type="evidence" value="ECO:0007669"/>
    <property type="project" value="InterPro"/>
</dbReference>
<dbReference type="InterPro" id="IPR027417">
    <property type="entry name" value="P-loop_NTPase"/>
</dbReference>
<proteinExistence type="inferred from homology"/>
<comment type="similarity">
    <text evidence="1">Belongs to the ABC transporter superfamily.</text>
</comment>
<dbReference type="InterPro" id="IPR046342">
    <property type="entry name" value="CBS_dom_sf"/>
</dbReference>
<dbReference type="SUPFAM" id="SSF52540">
    <property type="entry name" value="P-loop containing nucleoside triphosphate hydrolases"/>
    <property type="match status" value="1"/>
</dbReference>
<dbReference type="InterPro" id="IPR000644">
    <property type="entry name" value="CBS_dom"/>
</dbReference>
<keyword evidence="3" id="KW-0547">Nucleotide-binding</keyword>
<evidence type="ECO:0000313" key="6">
    <source>
        <dbReference type="EMBL" id="HCW92389.1"/>
    </source>
</evidence>
<dbReference type="Proteomes" id="UP000262325">
    <property type="component" value="Unassembled WGS sequence"/>
</dbReference>
<evidence type="ECO:0000256" key="1">
    <source>
        <dbReference type="ARBA" id="ARBA00005417"/>
    </source>
</evidence>
<sequence>MIKFENVSKAYEENNVVKNLSFEIKKGELCVLIGPSGCGKSTTLKMINRLVEPTEGAITIEGKDVRDFKPEILRRRIGYVIQNIGLFPHLSVKENISVVPKLLKWDKDKIDKRVSELMHLMGMQESLFLKKHPSELSGGQAQRIGVARALAADPDIVLMDEPFGALDPITKSGLQNEILRLQRKVQKTIVFVTHDIDEAVKLADRIAVMNEGKLVAYDKPEAILNNKENEFIKKFVGFDRALKKLTRLYVEDFIKPYKSVKTADLSEFAKRRIESEIFVWVLDDNGELKGWLNNDDSIDFAENIENLVVTGIENLQISPGCSLRDALSVMMSENVVTLPVVDNRKLIGEIRLADIVGNEKNI</sequence>
<name>A0A3D5QAS5_FLESI</name>
<dbReference type="AlphaFoldDB" id="A0A3D5QAS5"/>
<dbReference type="PANTHER" id="PTHR43117">
    <property type="entry name" value="OSMOPROTECTANT IMPORT ATP-BINDING PROTEIN OSMV"/>
    <property type="match status" value="1"/>
</dbReference>
<dbReference type="PROSITE" id="PS00211">
    <property type="entry name" value="ABC_TRANSPORTER_1"/>
    <property type="match status" value="1"/>
</dbReference>
<dbReference type="SUPFAM" id="SSF54631">
    <property type="entry name" value="CBS-domain pair"/>
    <property type="match status" value="1"/>
</dbReference>
<comment type="caution">
    <text evidence="6">The sequence shown here is derived from an EMBL/GenBank/DDBJ whole genome shotgun (WGS) entry which is preliminary data.</text>
</comment>
<dbReference type="SMART" id="SM00382">
    <property type="entry name" value="AAA"/>
    <property type="match status" value="1"/>
</dbReference>
<evidence type="ECO:0000259" key="5">
    <source>
        <dbReference type="PROSITE" id="PS50893"/>
    </source>
</evidence>
<dbReference type="Gene3D" id="3.10.580.10">
    <property type="entry name" value="CBS-domain"/>
    <property type="match status" value="1"/>
</dbReference>
<dbReference type="InterPro" id="IPR017871">
    <property type="entry name" value="ABC_transporter-like_CS"/>
</dbReference>
<feature type="domain" description="ABC transporter" evidence="5">
    <location>
        <begin position="2"/>
        <end position="236"/>
    </location>
</feature>
<protein>
    <submittedName>
        <fullName evidence="6">Glycine betaine ABC transporter ATP-binding protein</fullName>
    </submittedName>
</protein>
<dbReference type="PANTHER" id="PTHR43117:SF4">
    <property type="entry name" value="OSMOPROTECTANT IMPORT ATP-BINDING PROTEIN OSMV"/>
    <property type="match status" value="1"/>
</dbReference>
<dbReference type="FunFam" id="3.40.50.300:FF:000425">
    <property type="entry name" value="Probable ABC transporter, ATP-binding subunit"/>
    <property type="match status" value="1"/>
</dbReference>
<evidence type="ECO:0000313" key="7">
    <source>
        <dbReference type="Proteomes" id="UP000262325"/>
    </source>
</evidence>
<dbReference type="InterPro" id="IPR003439">
    <property type="entry name" value="ABC_transporter-like_ATP-bd"/>
</dbReference>
<dbReference type="GO" id="GO:0015697">
    <property type="term" value="P:quaternary ammonium group transport"/>
    <property type="evidence" value="ECO:0007669"/>
    <property type="project" value="UniProtKB-ARBA"/>
</dbReference>
<keyword evidence="4 6" id="KW-0067">ATP-binding</keyword>
<dbReference type="Pfam" id="PF00571">
    <property type="entry name" value="CBS"/>
    <property type="match status" value="1"/>
</dbReference>
<gene>
    <name evidence="6" type="ORF">DHM44_01770</name>
</gene>
<dbReference type="Pfam" id="PF00005">
    <property type="entry name" value="ABC_tran"/>
    <property type="match status" value="1"/>
</dbReference>
<dbReference type="Gene3D" id="3.40.50.300">
    <property type="entry name" value="P-loop containing nucleotide triphosphate hydrolases"/>
    <property type="match status" value="1"/>
</dbReference>
<reference evidence="6 7" key="1">
    <citation type="journal article" date="2018" name="Nat. Biotechnol.">
        <title>A standardized bacterial taxonomy based on genome phylogeny substantially revises the tree of life.</title>
        <authorList>
            <person name="Parks D.H."/>
            <person name="Chuvochina M."/>
            <person name="Waite D.W."/>
            <person name="Rinke C."/>
            <person name="Skarshewski A."/>
            <person name="Chaumeil P.A."/>
            <person name="Hugenholtz P."/>
        </authorList>
    </citation>
    <scope>NUCLEOTIDE SEQUENCE [LARGE SCALE GENOMIC DNA]</scope>
    <source>
        <strain evidence="6">UBA8672</strain>
    </source>
</reference>
<evidence type="ECO:0000256" key="3">
    <source>
        <dbReference type="ARBA" id="ARBA00022741"/>
    </source>
</evidence>
<dbReference type="InterPro" id="IPR003593">
    <property type="entry name" value="AAA+_ATPase"/>
</dbReference>
<evidence type="ECO:0000256" key="2">
    <source>
        <dbReference type="ARBA" id="ARBA00022448"/>
    </source>
</evidence>
<dbReference type="GO" id="GO:0005524">
    <property type="term" value="F:ATP binding"/>
    <property type="evidence" value="ECO:0007669"/>
    <property type="project" value="UniProtKB-KW"/>
</dbReference>
<keyword evidence="2" id="KW-0813">Transport</keyword>
<evidence type="ECO:0000256" key="4">
    <source>
        <dbReference type="ARBA" id="ARBA00022840"/>
    </source>
</evidence>